<reference evidence="1" key="1">
    <citation type="submission" date="2022-08" db="EMBL/GenBank/DDBJ databases">
        <authorList>
            <person name="Gutierrez-Valencia J."/>
        </authorList>
    </citation>
    <scope>NUCLEOTIDE SEQUENCE</scope>
</reference>
<feature type="non-terminal residue" evidence="1">
    <location>
        <position position="1"/>
    </location>
</feature>
<accession>A0AAV0HUZ9</accession>
<sequence>FLSDPRVGIWPFLAGGPSLHHPQSELLIPGRGIGICGWPFCAIQPSLLPRAVADQSQSSVAYLAILLLNRSSPYGLLSITYGIRRLYCGCGQ</sequence>
<keyword evidence="2" id="KW-1185">Reference proteome</keyword>
<name>A0AAV0HUZ9_9ROSI</name>
<evidence type="ECO:0000313" key="2">
    <source>
        <dbReference type="Proteomes" id="UP001154282"/>
    </source>
</evidence>
<proteinExistence type="predicted"/>
<dbReference type="Proteomes" id="UP001154282">
    <property type="component" value="Unassembled WGS sequence"/>
</dbReference>
<organism evidence="1 2">
    <name type="scientific">Linum tenue</name>
    <dbReference type="NCBI Taxonomy" id="586396"/>
    <lineage>
        <taxon>Eukaryota</taxon>
        <taxon>Viridiplantae</taxon>
        <taxon>Streptophyta</taxon>
        <taxon>Embryophyta</taxon>
        <taxon>Tracheophyta</taxon>
        <taxon>Spermatophyta</taxon>
        <taxon>Magnoliopsida</taxon>
        <taxon>eudicotyledons</taxon>
        <taxon>Gunneridae</taxon>
        <taxon>Pentapetalae</taxon>
        <taxon>rosids</taxon>
        <taxon>fabids</taxon>
        <taxon>Malpighiales</taxon>
        <taxon>Linaceae</taxon>
        <taxon>Linum</taxon>
    </lineage>
</organism>
<dbReference type="AlphaFoldDB" id="A0AAV0HUZ9"/>
<gene>
    <name evidence="1" type="ORF">LITE_LOCUS6087</name>
</gene>
<dbReference type="EMBL" id="CAMGYJ010000003">
    <property type="protein sequence ID" value="CAI0389095.1"/>
    <property type="molecule type" value="Genomic_DNA"/>
</dbReference>
<comment type="caution">
    <text evidence="1">The sequence shown here is derived from an EMBL/GenBank/DDBJ whole genome shotgun (WGS) entry which is preliminary data.</text>
</comment>
<protein>
    <submittedName>
        <fullName evidence="1">Uncharacterized protein</fullName>
    </submittedName>
</protein>
<evidence type="ECO:0000313" key="1">
    <source>
        <dbReference type="EMBL" id="CAI0389095.1"/>
    </source>
</evidence>